<gene>
    <name evidence="1" type="ORF">S03H2_31332</name>
</gene>
<evidence type="ECO:0008006" key="2">
    <source>
        <dbReference type="Google" id="ProtNLM"/>
    </source>
</evidence>
<organism evidence="1">
    <name type="scientific">marine sediment metagenome</name>
    <dbReference type="NCBI Taxonomy" id="412755"/>
    <lineage>
        <taxon>unclassified sequences</taxon>
        <taxon>metagenomes</taxon>
        <taxon>ecological metagenomes</taxon>
    </lineage>
</organism>
<sequence>ESILAGGSSGANFWAALKLAREIDSPARIVTVFSDSASRYLSTIFDDEWLREKGFI</sequence>
<dbReference type="EMBL" id="BARU01018991">
    <property type="protein sequence ID" value="GAH61550.1"/>
    <property type="molecule type" value="Genomic_DNA"/>
</dbReference>
<accession>X1HWX0</accession>
<evidence type="ECO:0000313" key="1">
    <source>
        <dbReference type="EMBL" id="GAH61550.1"/>
    </source>
</evidence>
<dbReference type="InterPro" id="IPR036052">
    <property type="entry name" value="TrpB-like_PALP_sf"/>
</dbReference>
<comment type="caution">
    <text evidence="1">The sequence shown here is derived from an EMBL/GenBank/DDBJ whole genome shotgun (WGS) entry which is preliminary data.</text>
</comment>
<name>X1HWX0_9ZZZZ</name>
<dbReference type="AlphaFoldDB" id="X1HWX0"/>
<dbReference type="SUPFAM" id="SSF53686">
    <property type="entry name" value="Tryptophan synthase beta subunit-like PLP-dependent enzymes"/>
    <property type="match status" value="1"/>
</dbReference>
<feature type="non-terminal residue" evidence="1">
    <location>
        <position position="1"/>
    </location>
</feature>
<protein>
    <recommendedName>
        <fullName evidence="2">Tryptophan synthase beta chain-like PALP domain-containing protein</fullName>
    </recommendedName>
</protein>
<proteinExistence type="predicted"/>
<reference evidence="1" key="1">
    <citation type="journal article" date="2014" name="Front. Microbiol.">
        <title>High frequency of phylogenetically diverse reductive dehalogenase-homologous genes in deep subseafloor sedimentary metagenomes.</title>
        <authorList>
            <person name="Kawai M."/>
            <person name="Futagami T."/>
            <person name="Toyoda A."/>
            <person name="Takaki Y."/>
            <person name="Nishi S."/>
            <person name="Hori S."/>
            <person name="Arai W."/>
            <person name="Tsubouchi T."/>
            <person name="Morono Y."/>
            <person name="Uchiyama I."/>
            <person name="Ito T."/>
            <person name="Fujiyama A."/>
            <person name="Inagaki F."/>
            <person name="Takami H."/>
        </authorList>
    </citation>
    <scope>NUCLEOTIDE SEQUENCE</scope>
    <source>
        <strain evidence="1">Expedition CK06-06</strain>
    </source>
</reference>
<dbReference type="Gene3D" id="3.40.50.1100">
    <property type="match status" value="1"/>
</dbReference>